<name>A0A7W9PLF6_9NOCA</name>
<organism evidence="1 2">
    <name type="scientific">Nocardia transvalensis</name>
    <dbReference type="NCBI Taxonomy" id="37333"/>
    <lineage>
        <taxon>Bacteria</taxon>
        <taxon>Bacillati</taxon>
        <taxon>Actinomycetota</taxon>
        <taxon>Actinomycetes</taxon>
        <taxon>Mycobacteriales</taxon>
        <taxon>Nocardiaceae</taxon>
        <taxon>Nocardia</taxon>
    </lineage>
</organism>
<comment type="caution">
    <text evidence="1">The sequence shown here is derived from an EMBL/GenBank/DDBJ whole genome shotgun (WGS) entry which is preliminary data.</text>
</comment>
<reference evidence="1 2" key="1">
    <citation type="submission" date="2020-08" db="EMBL/GenBank/DDBJ databases">
        <title>Sequencing the genomes of 1000 actinobacteria strains.</title>
        <authorList>
            <person name="Klenk H.-P."/>
        </authorList>
    </citation>
    <scope>NUCLEOTIDE SEQUENCE [LARGE SCALE GENOMIC DNA]</scope>
    <source>
        <strain evidence="1 2">DSM 43582</strain>
    </source>
</reference>
<protein>
    <submittedName>
        <fullName evidence="1">Uncharacterized protein</fullName>
    </submittedName>
</protein>
<dbReference type="AlphaFoldDB" id="A0A7W9PLF6"/>
<proteinExistence type="predicted"/>
<accession>A0A7W9PLF6</accession>
<keyword evidence="2" id="KW-1185">Reference proteome</keyword>
<evidence type="ECO:0000313" key="1">
    <source>
        <dbReference type="EMBL" id="MBB5918070.1"/>
    </source>
</evidence>
<dbReference type="EMBL" id="JACHIT010000002">
    <property type="protein sequence ID" value="MBB5918070.1"/>
    <property type="molecule type" value="Genomic_DNA"/>
</dbReference>
<sequence length="38" mass="4169">MTGLLEELRRIGWCEHAALGVAVATLFVRNHQETMSGA</sequence>
<gene>
    <name evidence="1" type="ORF">BJY24_006982</name>
</gene>
<evidence type="ECO:0000313" key="2">
    <source>
        <dbReference type="Proteomes" id="UP000540412"/>
    </source>
</evidence>
<dbReference type="Proteomes" id="UP000540412">
    <property type="component" value="Unassembled WGS sequence"/>
</dbReference>